<dbReference type="GO" id="GO:0005737">
    <property type="term" value="C:cytoplasm"/>
    <property type="evidence" value="ECO:0007669"/>
    <property type="project" value="UniProtKB-SubCell"/>
</dbReference>
<keyword evidence="2" id="KW-0963">Cytoplasm</keyword>
<reference evidence="3 4" key="1">
    <citation type="journal article" date="2009" name="Proc. Natl. Acad. Sci. U.S.A.">
        <title>Convergent evolution of metabolic roles in bacterial co-symbionts of insects.</title>
        <authorList>
            <person name="McCutcheon J.P."/>
            <person name="McDonald B.R."/>
            <person name="Moran N.A."/>
        </authorList>
    </citation>
    <scope>NUCLEOTIDE SEQUENCE [LARGE SCALE GENOMIC DNA]</scope>
    <source>
        <strain evidence="3 4">SMDSEM</strain>
    </source>
</reference>
<evidence type="ECO:0000313" key="3">
    <source>
        <dbReference type="EMBL" id="ACU52826.1"/>
    </source>
</evidence>
<dbReference type="InterPro" id="IPR023799">
    <property type="entry name" value="RbfA_dom_sf"/>
</dbReference>
<keyword evidence="1 2" id="KW-0690">Ribosome biogenesis</keyword>
<dbReference type="STRING" id="595499.SMDSEM_111"/>
<comment type="subunit">
    <text evidence="2">Monomer. Binds 30S ribosomal subunits, but not 50S ribosomal subunits or 70S ribosomes.</text>
</comment>
<accession>C7LK64</accession>
<dbReference type="InterPro" id="IPR000238">
    <property type="entry name" value="RbfA"/>
</dbReference>
<dbReference type="Pfam" id="PF02033">
    <property type="entry name" value="RBFA"/>
    <property type="match status" value="1"/>
</dbReference>
<comment type="subcellular location">
    <subcellularLocation>
        <location evidence="2">Cytoplasm</location>
    </subcellularLocation>
</comment>
<evidence type="ECO:0000256" key="2">
    <source>
        <dbReference type="HAMAP-Rule" id="MF_00003"/>
    </source>
</evidence>
<gene>
    <name evidence="2" type="primary">rbfA</name>
    <name evidence="3" type="ordered locus">SMDSEM_111</name>
</gene>
<proteinExistence type="inferred from homology"/>
<organism evidence="3 4">
    <name type="scientific">Karelsulcia muelleri (strain SMDSEM)</name>
    <name type="common">Sulcia muelleri</name>
    <dbReference type="NCBI Taxonomy" id="595499"/>
    <lineage>
        <taxon>Bacteria</taxon>
        <taxon>Pseudomonadati</taxon>
        <taxon>Bacteroidota</taxon>
        <taxon>Flavobacteriia</taxon>
        <taxon>Flavobacteriales</taxon>
        <taxon>Candidatus Karelsulcia</taxon>
    </lineage>
</organism>
<dbReference type="GO" id="GO:0030490">
    <property type="term" value="P:maturation of SSU-rRNA"/>
    <property type="evidence" value="ECO:0007669"/>
    <property type="project" value="UniProtKB-UniRule"/>
</dbReference>
<dbReference type="HAMAP" id="MF_00003">
    <property type="entry name" value="RbfA"/>
    <property type="match status" value="1"/>
</dbReference>
<dbReference type="InterPro" id="IPR015946">
    <property type="entry name" value="KH_dom-like_a/b"/>
</dbReference>
<protein>
    <recommendedName>
        <fullName evidence="2">Ribosome-binding factor A</fullName>
    </recommendedName>
</protein>
<dbReference type="NCBIfam" id="TIGR00082">
    <property type="entry name" value="rbfA"/>
    <property type="match status" value="1"/>
</dbReference>
<name>C7LK64_KARMS</name>
<comment type="function">
    <text evidence="2">One of several proteins that assist in the late maturation steps of the functional core of the 30S ribosomal subunit. Associates with free 30S ribosomal subunits (but not with 30S subunits that are part of 70S ribosomes or polysomes). Required for efficient processing of 16S rRNA. May interact with the 5'-terminal helix region of 16S rRNA.</text>
</comment>
<evidence type="ECO:0000256" key="1">
    <source>
        <dbReference type="ARBA" id="ARBA00022517"/>
    </source>
</evidence>
<evidence type="ECO:0000313" key="4">
    <source>
        <dbReference type="Proteomes" id="UP000008074"/>
    </source>
</evidence>
<dbReference type="Proteomes" id="UP000008074">
    <property type="component" value="Chromosome"/>
</dbReference>
<dbReference type="SUPFAM" id="SSF89919">
    <property type="entry name" value="Ribosome-binding factor A, RbfA"/>
    <property type="match status" value="1"/>
</dbReference>
<dbReference type="KEGG" id="sms:SMDSEM_111"/>
<dbReference type="Gene3D" id="3.30.300.20">
    <property type="match status" value="1"/>
</dbReference>
<dbReference type="AlphaFoldDB" id="C7LK64"/>
<sequence>MFLSSIKNNLSSIKNKRAAILIKKEISSIFNRKLIYSPHRIFIIITQVILNSDFSLAKIFISFFPKKNQYSLIKKINKKSKFYKKILFQNLRFHFKKMPNISFYIDDSLEYIDKINKALLGKEENPLQENKIKQII</sequence>
<comment type="similarity">
    <text evidence="2">Belongs to the RbfA family.</text>
</comment>
<dbReference type="HOGENOM" id="CLU_089475_4_1_10"/>
<dbReference type="EMBL" id="CP001605">
    <property type="protein sequence ID" value="ACU52826.1"/>
    <property type="molecule type" value="Genomic_DNA"/>
</dbReference>